<dbReference type="InterPro" id="IPR027417">
    <property type="entry name" value="P-loop_NTPase"/>
</dbReference>
<dbReference type="Gene3D" id="3.40.50.300">
    <property type="entry name" value="P-loop containing nucleotide triphosphate hydrolases"/>
    <property type="match status" value="1"/>
</dbReference>
<protein>
    <submittedName>
        <fullName evidence="4">ATP-binding cassette domain-containing protein</fullName>
    </submittedName>
</protein>
<dbReference type="PANTHER" id="PTHR43158:SF2">
    <property type="entry name" value="SKFA PEPTIDE EXPORT ATP-BINDING PROTEIN SKFE"/>
    <property type="match status" value="1"/>
</dbReference>
<gene>
    <name evidence="4" type="ORF">H9K76_16800</name>
</gene>
<sequence>MPSHATQPVVSIDGLHFGFAAGPELSCPAHAWAAGLHLVQGDEGVGKTALLCTLAGDIPPRAGKVHSRAADVFWQHPRASLSEAQQQSTCREWVARRALQHANWSEKDFERHVRGFELDEHLHKPLLALSSGSLRKLWMATAWASGAALTLIDEPFAALDKGSVRYVEDTLNEFTAQDQRERHGSAGRCVIVAHWDAMQHVDWDDAFTLT</sequence>
<evidence type="ECO:0000313" key="5">
    <source>
        <dbReference type="Proteomes" id="UP000515811"/>
    </source>
</evidence>
<dbReference type="GO" id="GO:0005524">
    <property type="term" value="F:ATP binding"/>
    <property type="evidence" value="ECO:0007669"/>
    <property type="project" value="UniProtKB-KW"/>
</dbReference>
<dbReference type="SUPFAM" id="SSF52540">
    <property type="entry name" value="P-loop containing nucleoside triphosphate hydrolases"/>
    <property type="match status" value="1"/>
</dbReference>
<dbReference type="Proteomes" id="UP000515811">
    <property type="component" value="Chromosome"/>
</dbReference>
<reference evidence="4 5" key="1">
    <citation type="submission" date="2020-08" db="EMBL/GenBank/DDBJ databases">
        <title>Genome sequence of Diaphorobacter ruginosibacter DSM 27467T.</title>
        <authorList>
            <person name="Hyun D.-W."/>
            <person name="Bae J.-W."/>
        </authorList>
    </citation>
    <scope>NUCLEOTIDE SEQUENCE [LARGE SCALE GENOMIC DNA]</scope>
    <source>
        <strain evidence="4 5">DSM 27467</strain>
    </source>
</reference>
<evidence type="ECO:0000256" key="1">
    <source>
        <dbReference type="ARBA" id="ARBA00022741"/>
    </source>
</evidence>
<name>A0A7G9RKS8_9BURK</name>
<evidence type="ECO:0000256" key="2">
    <source>
        <dbReference type="ARBA" id="ARBA00022840"/>
    </source>
</evidence>
<dbReference type="EMBL" id="CP060714">
    <property type="protein sequence ID" value="QNN56203.1"/>
    <property type="molecule type" value="Genomic_DNA"/>
</dbReference>
<dbReference type="PANTHER" id="PTHR43158">
    <property type="entry name" value="SKFA PEPTIDE EXPORT ATP-BINDING PROTEIN SKFE"/>
    <property type="match status" value="1"/>
</dbReference>
<accession>A0A7G9RKS8</accession>
<evidence type="ECO:0000259" key="3">
    <source>
        <dbReference type="Pfam" id="PF00005"/>
    </source>
</evidence>
<feature type="domain" description="ABC transporter" evidence="3">
    <location>
        <begin position="38"/>
        <end position="157"/>
    </location>
</feature>
<dbReference type="KEGG" id="drg:H9K76_16800"/>
<keyword evidence="2 4" id="KW-0067">ATP-binding</keyword>
<evidence type="ECO:0000313" key="4">
    <source>
        <dbReference type="EMBL" id="QNN56203.1"/>
    </source>
</evidence>
<dbReference type="RefSeq" id="WP_187596472.1">
    <property type="nucleotide sequence ID" value="NZ_CP060714.1"/>
</dbReference>
<dbReference type="AlphaFoldDB" id="A0A7G9RKS8"/>
<keyword evidence="1" id="KW-0547">Nucleotide-binding</keyword>
<keyword evidence="5" id="KW-1185">Reference proteome</keyword>
<proteinExistence type="predicted"/>
<dbReference type="Pfam" id="PF00005">
    <property type="entry name" value="ABC_tran"/>
    <property type="match status" value="1"/>
</dbReference>
<dbReference type="InterPro" id="IPR003439">
    <property type="entry name" value="ABC_transporter-like_ATP-bd"/>
</dbReference>
<dbReference type="GO" id="GO:0016887">
    <property type="term" value="F:ATP hydrolysis activity"/>
    <property type="evidence" value="ECO:0007669"/>
    <property type="project" value="InterPro"/>
</dbReference>
<organism evidence="4 5">
    <name type="scientific">Diaphorobacter ruginosibacter</name>
    <dbReference type="NCBI Taxonomy" id="1715720"/>
    <lineage>
        <taxon>Bacteria</taxon>
        <taxon>Pseudomonadati</taxon>
        <taxon>Pseudomonadota</taxon>
        <taxon>Betaproteobacteria</taxon>
        <taxon>Burkholderiales</taxon>
        <taxon>Comamonadaceae</taxon>
        <taxon>Diaphorobacter</taxon>
    </lineage>
</organism>